<protein>
    <submittedName>
        <fullName evidence="2">Uncharacterized protein</fullName>
    </submittedName>
</protein>
<dbReference type="EMBL" id="FNEK01000110">
    <property type="protein sequence ID" value="SDL73398.1"/>
    <property type="molecule type" value="Genomic_DNA"/>
</dbReference>
<dbReference type="STRING" id="571298.SAMN04488026_11102"/>
<dbReference type="AlphaFoldDB" id="A0A1G9MGJ4"/>
<feature type="compositionally biased region" description="Polar residues" evidence="1">
    <location>
        <begin position="16"/>
        <end position="26"/>
    </location>
</feature>
<organism evidence="2 3">
    <name type="scientific">Aliiruegeria lutimaris</name>
    <dbReference type="NCBI Taxonomy" id="571298"/>
    <lineage>
        <taxon>Bacteria</taxon>
        <taxon>Pseudomonadati</taxon>
        <taxon>Pseudomonadota</taxon>
        <taxon>Alphaproteobacteria</taxon>
        <taxon>Rhodobacterales</taxon>
        <taxon>Roseobacteraceae</taxon>
        <taxon>Aliiruegeria</taxon>
    </lineage>
</organism>
<evidence type="ECO:0000256" key="1">
    <source>
        <dbReference type="SAM" id="MobiDB-lite"/>
    </source>
</evidence>
<gene>
    <name evidence="2" type="ORF">SAMN04488026_11102</name>
</gene>
<reference evidence="2 3" key="1">
    <citation type="submission" date="2016-10" db="EMBL/GenBank/DDBJ databases">
        <authorList>
            <person name="de Groot N.N."/>
        </authorList>
    </citation>
    <scope>NUCLEOTIDE SEQUENCE [LARGE SCALE GENOMIC DNA]</scope>
    <source>
        <strain evidence="2 3">DSM 25294</strain>
    </source>
</reference>
<sequence length="37" mass="4161">MGNKIDRRGGRYRCRQPSSIRSSSDLNEAVSKTYAAE</sequence>
<keyword evidence="3" id="KW-1185">Reference proteome</keyword>
<evidence type="ECO:0000313" key="2">
    <source>
        <dbReference type="EMBL" id="SDL73398.1"/>
    </source>
</evidence>
<dbReference type="Proteomes" id="UP000199382">
    <property type="component" value="Unassembled WGS sequence"/>
</dbReference>
<evidence type="ECO:0000313" key="3">
    <source>
        <dbReference type="Proteomes" id="UP000199382"/>
    </source>
</evidence>
<feature type="region of interest" description="Disordered" evidence="1">
    <location>
        <begin position="1"/>
        <end position="37"/>
    </location>
</feature>
<proteinExistence type="predicted"/>
<accession>A0A1G9MGJ4</accession>
<name>A0A1G9MGJ4_9RHOB</name>